<dbReference type="GO" id="GO:0016791">
    <property type="term" value="F:phosphatase activity"/>
    <property type="evidence" value="ECO:0007669"/>
    <property type="project" value="TreeGrafter"/>
</dbReference>
<reference evidence="5" key="1">
    <citation type="submission" date="2020-10" db="EMBL/GenBank/DDBJ databases">
        <title>Connecting structure to function with the recovery of over 1000 high-quality activated sludge metagenome-assembled genomes encoding full-length rRNA genes using long-read sequencing.</title>
        <authorList>
            <person name="Singleton C.M."/>
            <person name="Petriglieri F."/>
            <person name="Kristensen J.M."/>
            <person name="Kirkegaard R.H."/>
            <person name="Michaelsen T.Y."/>
            <person name="Andersen M.H."/>
            <person name="Karst S.M."/>
            <person name="Dueholm M.S."/>
            <person name="Nielsen P.H."/>
            <person name="Albertsen M."/>
        </authorList>
    </citation>
    <scope>NUCLEOTIDE SEQUENCE</scope>
    <source>
        <strain evidence="5">Skiv_18-Q3-R9-52_MAXAC.067</strain>
    </source>
</reference>
<dbReference type="Gene3D" id="2.30.42.10">
    <property type="match status" value="1"/>
</dbReference>
<keyword evidence="2" id="KW-1133">Transmembrane helix</keyword>
<dbReference type="InterPro" id="IPR001932">
    <property type="entry name" value="PPM-type_phosphatase-like_dom"/>
</dbReference>
<dbReference type="InterPro" id="IPR036457">
    <property type="entry name" value="PPM-type-like_dom_sf"/>
</dbReference>
<dbReference type="SMART" id="SM00228">
    <property type="entry name" value="PDZ"/>
    <property type="match status" value="1"/>
</dbReference>
<feature type="transmembrane region" description="Helical" evidence="2">
    <location>
        <begin position="300"/>
        <end position="321"/>
    </location>
</feature>
<evidence type="ECO:0000256" key="1">
    <source>
        <dbReference type="ARBA" id="ARBA00022801"/>
    </source>
</evidence>
<keyword evidence="2" id="KW-0472">Membrane</keyword>
<feature type="domain" description="PPM-type phosphatase" evidence="4">
    <location>
        <begin position="630"/>
        <end position="849"/>
    </location>
</feature>
<evidence type="ECO:0000259" key="3">
    <source>
        <dbReference type="SMART" id="SM00228"/>
    </source>
</evidence>
<dbReference type="Gene3D" id="3.60.40.10">
    <property type="entry name" value="PPM-type phosphatase domain"/>
    <property type="match status" value="1"/>
</dbReference>
<dbReference type="InterPro" id="IPR036034">
    <property type="entry name" value="PDZ_sf"/>
</dbReference>
<dbReference type="PANTHER" id="PTHR43156:SF2">
    <property type="entry name" value="STAGE II SPORULATION PROTEIN E"/>
    <property type="match status" value="1"/>
</dbReference>
<name>A0A9D7SFT0_9BACT</name>
<feature type="transmembrane region" description="Helical" evidence="2">
    <location>
        <begin position="400"/>
        <end position="420"/>
    </location>
</feature>
<dbReference type="Proteomes" id="UP000886657">
    <property type="component" value="Unassembled WGS sequence"/>
</dbReference>
<feature type="domain" description="PDZ" evidence="3">
    <location>
        <begin position="31"/>
        <end position="111"/>
    </location>
</feature>
<sequence length="851" mass="94062">MNPYFKRIRWRLVWISLVCLTLALGSFALNQWLYAGSDDQCSWRVENGKIVIREILPDGVAEEAGLLEGDELVKIQGRAYEPTVEGTLRAQRYINGKAEGTILAYTIRRQNQQILVPVRLVKPLDWFQIALLANGIIAWLTGLLVVISAPERKSSRHFFYVGATALLLSGATLSGNPPLAAAIVIGLMAAVATALLPPLWVHFFLRFPHPHEWRKNRRFLQAMYATFALMALVLFLIRAWIFVNGGVPRLPSGAPPDGALRTLLRALAILPVSLYIAAALTGLGFFLAGTFKAPERLRKALLPSLIVTAALCLDLLAWTLLQARFGDSLLFRRQIFIFMLPVPLLPLSFAYAIIRHGLFDVRKVLLRWVAYMGIIGLTAGAYLGGLAWAFSHLSAIPSGWAGALIGILALPLGWVLRRLLLGIRRRFRRDFSSTREIALSAVREPRKRFSEEALVKSVRRALGEAFQPQLLEVLPIEDRQVMLPAAEGSDREEHRVHFAPQPLRIPPGLLRLARENRELVLGLGGEEADWIREQGGTVRAHVDALEAQLMLLILAGDTPHTAVLLGGKYAELNYGREDRELLREVALAAGQVLETAVMHQRLVAQERLSQELETARHIQEGLVTSFVPPIPGFQVALRLEPAEETGGDLLFVKRRPSGTWIAAVGDVCGKGLAAALYMAQATALLEQAAQREDQPLEEILCSLDQTLRQLLGHRGFLTLILLEWDEAGNYRLARAGHPGALVLQGLDEDGSHEVIPHGRGLGLRPAGLGDWKVIEGTLPPRGWMVLYSDGLSEAMNRDGELYGLGRLSTQLRRLWGTGSPRAACEAVFNDVAAFDTQNRDDRTLFILGREA</sequence>
<dbReference type="PANTHER" id="PTHR43156">
    <property type="entry name" value="STAGE II SPORULATION PROTEIN E-RELATED"/>
    <property type="match status" value="1"/>
</dbReference>
<feature type="transmembrane region" description="Helical" evidence="2">
    <location>
        <begin position="158"/>
        <end position="175"/>
    </location>
</feature>
<protein>
    <submittedName>
        <fullName evidence="5">SpoIIE family protein phosphatase</fullName>
    </submittedName>
</protein>
<evidence type="ECO:0000313" key="6">
    <source>
        <dbReference type="Proteomes" id="UP000886657"/>
    </source>
</evidence>
<feature type="transmembrane region" description="Helical" evidence="2">
    <location>
        <begin position="222"/>
        <end position="243"/>
    </location>
</feature>
<gene>
    <name evidence="5" type="ORF">IPP58_05935</name>
</gene>
<proteinExistence type="predicted"/>
<dbReference type="EMBL" id="JADKIO010000005">
    <property type="protein sequence ID" value="MBK9796026.1"/>
    <property type="molecule type" value="Genomic_DNA"/>
</dbReference>
<dbReference type="SMART" id="SM00331">
    <property type="entry name" value="PP2C_SIG"/>
    <property type="match status" value="1"/>
</dbReference>
<dbReference type="SUPFAM" id="SSF81606">
    <property type="entry name" value="PP2C-like"/>
    <property type="match status" value="1"/>
</dbReference>
<dbReference type="InterPro" id="IPR001478">
    <property type="entry name" value="PDZ"/>
</dbReference>
<feature type="transmembrane region" description="Helical" evidence="2">
    <location>
        <begin position="263"/>
        <end position="288"/>
    </location>
</feature>
<feature type="transmembrane region" description="Helical" evidence="2">
    <location>
        <begin position="181"/>
        <end position="201"/>
    </location>
</feature>
<comment type="caution">
    <text evidence="5">The sequence shown here is derived from an EMBL/GenBank/DDBJ whole genome shotgun (WGS) entry which is preliminary data.</text>
</comment>
<evidence type="ECO:0000259" key="4">
    <source>
        <dbReference type="SMART" id="SM00331"/>
    </source>
</evidence>
<feature type="transmembrane region" description="Helical" evidence="2">
    <location>
        <begin position="333"/>
        <end position="353"/>
    </location>
</feature>
<evidence type="ECO:0000313" key="5">
    <source>
        <dbReference type="EMBL" id="MBK9796026.1"/>
    </source>
</evidence>
<feature type="transmembrane region" description="Helical" evidence="2">
    <location>
        <begin position="12"/>
        <end position="34"/>
    </location>
</feature>
<keyword evidence="1" id="KW-0378">Hydrolase</keyword>
<organism evidence="5 6">
    <name type="scientific">Candidatus Geothrix skivensis</name>
    <dbReference type="NCBI Taxonomy" id="2954439"/>
    <lineage>
        <taxon>Bacteria</taxon>
        <taxon>Pseudomonadati</taxon>
        <taxon>Acidobacteriota</taxon>
        <taxon>Holophagae</taxon>
        <taxon>Holophagales</taxon>
        <taxon>Holophagaceae</taxon>
        <taxon>Geothrix</taxon>
    </lineage>
</organism>
<dbReference type="AlphaFoldDB" id="A0A9D7SFT0"/>
<dbReference type="InterPro" id="IPR052016">
    <property type="entry name" value="Bact_Sigma-Reg"/>
</dbReference>
<evidence type="ECO:0000256" key="2">
    <source>
        <dbReference type="SAM" id="Phobius"/>
    </source>
</evidence>
<dbReference type="SUPFAM" id="SSF50156">
    <property type="entry name" value="PDZ domain-like"/>
    <property type="match status" value="1"/>
</dbReference>
<dbReference type="Pfam" id="PF07228">
    <property type="entry name" value="SpoIIE"/>
    <property type="match status" value="1"/>
</dbReference>
<accession>A0A9D7SFT0</accession>
<keyword evidence="2" id="KW-0812">Transmembrane</keyword>
<feature type="transmembrane region" description="Helical" evidence="2">
    <location>
        <begin position="126"/>
        <end position="146"/>
    </location>
</feature>
<feature type="transmembrane region" description="Helical" evidence="2">
    <location>
        <begin position="365"/>
        <end position="388"/>
    </location>
</feature>